<protein>
    <submittedName>
        <fullName evidence="1">Uncharacterized protein</fullName>
    </submittedName>
</protein>
<evidence type="ECO:0000313" key="1">
    <source>
        <dbReference type="EMBL" id="ADU66221.1"/>
    </source>
</evidence>
<gene>
    <name evidence="1" type="ordered locus">Selin_1488</name>
</gene>
<organism evidence="1 2">
    <name type="scientific">Desulfurispirillum indicum (strain ATCC BAA-1389 / DSM 22839 / S5)</name>
    <dbReference type="NCBI Taxonomy" id="653733"/>
    <lineage>
        <taxon>Bacteria</taxon>
        <taxon>Pseudomonadati</taxon>
        <taxon>Chrysiogenota</taxon>
        <taxon>Chrysiogenia</taxon>
        <taxon>Chrysiogenales</taxon>
        <taxon>Chrysiogenaceae</taxon>
        <taxon>Desulfurispirillum</taxon>
    </lineage>
</organism>
<name>E6W6X8_DESIS</name>
<dbReference type="RefSeq" id="WP_013506102.1">
    <property type="nucleotide sequence ID" value="NC_014836.1"/>
</dbReference>
<dbReference type="EMBL" id="CP002432">
    <property type="protein sequence ID" value="ADU66221.1"/>
    <property type="molecule type" value="Genomic_DNA"/>
</dbReference>
<dbReference type="AlphaFoldDB" id="E6W6X8"/>
<dbReference type="Proteomes" id="UP000002572">
    <property type="component" value="Chromosome"/>
</dbReference>
<dbReference type="InParanoid" id="E6W6X8"/>
<dbReference type="HOGENOM" id="CLU_2733452_0_0_0"/>
<sequence length="71" mass="7854">MSQNEYLNRVEARIEVLEIQDLLGKLGSKIGLVAFALGGEISSISEVDHAGLVEVLREVQKELQYIASKVR</sequence>
<keyword evidence="2" id="KW-1185">Reference proteome</keyword>
<proteinExistence type="predicted"/>
<accession>E6W6X8</accession>
<dbReference type="KEGG" id="din:Selin_1488"/>
<evidence type="ECO:0000313" key="2">
    <source>
        <dbReference type="Proteomes" id="UP000002572"/>
    </source>
</evidence>
<reference evidence="1 2" key="1">
    <citation type="submission" date="2010-12" db="EMBL/GenBank/DDBJ databases">
        <title>Complete sequence of Desulfurispirillum indicum S5.</title>
        <authorList>
            <consortium name="US DOE Joint Genome Institute"/>
            <person name="Lucas S."/>
            <person name="Copeland A."/>
            <person name="Lapidus A."/>
            <person name="Cheng J.-F."/>
            <person name="Goodwin L."/>
            <person name="Pitluck S."/>
            <person name="Chertkov O."/>
            <person name="Held B."/>
            <person name="Detter J.C."/>
            <person name="Han C."/>
            <person name="Tapia R."/>
            <person name="Land M."/>
            <person name="Hauser L."/>
            <person name="Kyrpides N."/>
            <person name="Ivanova N."/>
            <person name="Mikhailova N."/>
            <person name="Haggblom M."/>
            <person name="Rauschenbach I."/>
            <person name="Bini E."/>
            <person name="Woyke T."/>
        </authorList>
    </citation>
    <scope>NUCLEOTIDE SEQUENCE [LARGE SCALE GENOMIC DNA]</scope>
    <source>
        <strain evidence="2">ATCC BAA-1389 / DSM 22839 / S5</strain>
    </source>
</reference>